<gene>
    <name evidence="1" type="ORF">EAG_00008</name>
</gene>
<organism evidence="2">
    <name type="scientific">Camponotus floridanus</name>
    <name type="common">Florida carpenter ant</name>
    <dbReference type="NCBI Taxonomy" id="104421"/>
    <lineage>
        <taxon>Eukaryota</taxon>
        <taxon>Metazoa</taxon>
        <taxon>Ecdysozoa</taxon>
        <taxon>Arthropoda</taxon>
        <taxon>Hexapoda</taxon>
        <taxon>Insecta</taxon>
        <taxon>Pterygota</taxon>
        <taxon>Neoptera</taxon>
        <taxon>Endopterygota</taxon>
        <taxon>Hymenoptera</taxon>
        <taxon>Apocrita</taxon>
        <taxon>Aculeata</taxon>
        <taxon>Formicoidea</taxon>
        <taxon>Formicidae</taxon>
        <taxon>Formicinae</taxon>
        <taxon>Camponotus</taxon>
    </lineage>
</organism>
<keyword evidence="2" id="KW-1185">Reference proteome</keyword>
<dbReference type="InParanoid" id="E1ZWF3"/>
<proteinExistence type="predicted"/>
<sequence length="62" mass="6980">QRFWPLSLRSVTRKILQNCVTCFKNKPTISEAIMGALPAGRITVSRPFHHCGIDYAGPLLIR</sequence>
<dbReference type="AlphaFoldDB" id="E1ZWF3"/>
<feature type="non-terminal residue" evidence="1">
    <location>
        <position position="1"/>
    </location>
</feature>
<evidence type="ECO:0008006" key="3">
    <source>
        <dbReference type="Google" id="ProtNLM"/>
    </source>
</evidence>
<protein>
    <recommendedName>
        <fullName evidence="3">Integrase zinc-binding domain-containing protein</fullName>
    </recommendedName>
</protein>
<feature type="non-terminal residue" evidence="1">
    <location>
        <position position="62"/>
    </location>
</feature>
<reference evidence="1 2" key="1">
    <citation type="journal article" date="2010" name="Science">
        <title>Genomic comparison of the ants Camponotus floridanus and Harpegnathos saltator.</title>
        <authorList>
            <person name="Bonasio R."/>
            <person name="Zhang G."/>
            <person name="Ye C."/>
            <person name="Mutti N.S."/>
            <person name="Fang X."/>
            <person name="Qin N."/>
            <person name="Donahue G."/>
            <person name="Yang P."/>
            <person name="Li Q."/>
            <person name="Li C."/>
            <person name="Zhang P."/>
            <person name="Huang Z."/>
            <person name="Berger S.L."/>
            <person name="Reinberg D."/>
            <person name="Wang J."/>
            <person name="Liebig J."/>
        </authorList>
    </citation>
    <scope>NUCLEOTIDE SEQUENCE [LARGE SCALE GENOMIC DNA]</scope>
    <source>
        <strain evidence="2">C129</strain>
    </source>
</reference>
<dbReference type="Proteomes" id="UP000000311">
    <property type="component" value="Unassembled WGS sequence"/>
</dbReference>
<dbReference type="OrthoDB" id="7543819at2759"/>
<evidence type="ECO:0000313" key="2">
    <source>
        <dbReference type="Proteomes" id="UP000000311"/>
    </source>
</evidence>
<dbReference type="EMBL" id="GL434821">
    <property type="protein sequence ID" value="EFN74486.1"/>
    <property type="molecule type" value="Genomic_DNA"/>
</dbReference>
<evidence type="ECO:0000313" key="1">
    <source>
        <dbReference type="EMBL" id="EFN74486.1"/>
    </source>
</evidence>
<accession>E1ZWF3</accession>
<name>E1ZWF3_CAMFO</name>